<dbReference type="Pfam" id="PF05977">
    <property type="entry name" value="MFS_3"/>
    <property type="match status" value="1"/>
</dbReference>
<keyword evidence="3" id="KW-1003">Cell membrane</keyword>
<reference evidence="9 10" key="1">
    <citation type="submission" date="2016-11" db="EMBL/GenBank/DDBJ databases">
        <title>Draft Genome Sequences of Nine Cyanobacterial Strains from Diverse Habitats.</title>
        <authorList>
            <person name="Zhu T."/>
            <person name="Hou S."/>
            <person name="Lu X."/>
            <person name="Hess W.R."/>
        </authorList>
    </citation>
    <scope>NUCLEOTIDE SEQUENCE [LARGE SCALE GENOMIC DNA]</scope>
    <source>
        <strain evidence="9 10">IAM M-71</strain>
    </source>
</reference>
<evidence type="ECO:0000256" key="4">
    <source>
        <dbReference type="ARBA" id="ARBA00022692"/>
    </source>
</evidence>
<dbReference type="OrthoDB" id="9775268at2"/>
<feature type="transmembrane region" description="Helical" evidence="7">
    <location>
        <begin position="354"/>
        <end position="373"/>
    </location>
</feature>
<dbReference type="STRING" id="454136.NIES2119_13180"/>
<gene>
    <name evidence="9" type="ORF">NIES2119_13180</name>
</gene>
<feature type="transmembrane region" description="Helical" evidence="7">
    <location>
        <begin position="265"/>
        <end position="284"/>
    </location>
</feature>
<evidence type="ECO:0000256" key="5">
    <source>
        <dbReference type="ARBA" id="ARBA00022989"/>
    </source>
</evidence>
<dbReference type="GO" id="GO:0005886">
    <property type="term" value="C:plasma membrane"/>
    <property type="evidence" value="ECO:0007669"/>
    <property type="project" value="UniProtKB-SubCell"/>
</dbReference>
<feature type="transmembrane region" description="Helical" evidence="7">
    <location>
        <begin position="52"/>
        <end position="77"/>
    </location>
</feature>
<comment type="caution">
    <text evidence="9">The sequence shown here is derived from an EMBL/GenBank/DDBJ whole genome shotgun (WGS) entry which is preliminary data.</text>
</comment>
<protein>
    <submittedName>
        <fullName evidence="9">MFS transporter</fullName>
    </submittedName>
</protein>
<name>A0A1U7IKG9_9CYAN</name>
<organism evidence="9 10">
    <name type="scientific">[Phormidium ambiguum] IAM M-71</name>
    <dbReference type="NCBI Taxonomy" id="454136"/>
    <lineage>
        <taxon>Bacteria</taxon>
        <taxon>Bacillati</taxon>
        <taxon>Cyanobacteriota</taxon>
        <taxon>Cyanophyceae</taxon>
        <taxon>Oscillatoriophycideae</taxon>
        <taxon>Aerosakkonematales</taxon>
        <taxon>Aerosakkonemataceae</taxon>
        <taxon>Floridanema</taxon>
    </lineage>
</organism>
<dbReference type="Proteomes" id="UP000185860">
    <property type="component" value="Unassembled WGS sequence"/>
</dbReference>
<dbReference type="CDD" id="cd06173">
    <property type="entry name" value="MFS_MefA_like"/>
    <property type="match status" value="1"/>
</dbReference>
<dbReference type="AlphaFoldDB" id="A0A1U7IKG9"/>
<feature type="transmembrane region" description="Helical" evidence="7">
    <location>
        <begin position="167"/>
        <end position="200"/>
    </location>
</feature>
<feature type="transmembrane region" description="Helical" evidence="7">
    <location>
        <begin position="379"/>
        <end position="401"/>
    </location>
</feature>
<dbReference type="Gene3D" id="1.20.1250.20">
    <property type="entry name" value="MFS general substrate transporter like domains"/>
    <property type="match status" value="1"/>
</dbReference>
<dbReference type="GO" id="GO:0022857">
    <property type="term" value="F:transmembrane transporter activity"/>
    <property type="evidence" value="ECO:0007669"/>
    <property type="project" value="InterPro"/>
</dbReference>
<evidence type="ECO:0000313" key="10">
    <source>
        <dbReference type="Proteomes" id="UP000185860"/>
    </source>
</evidence>
<dbReference type="InterPro" id="IPR010290">
    <property type="entry name" value="TM_effector"/>
</dbReference>
<dbReference type="InterPro" id="IPR036259">
    <property type="entry name" value="MFS_trans_sf"/>
</dbReference>
<evidence type="ECO:0000256" key="3">
    <source>
        <dbReference type="ARBA" id="ARBA00022475"/>
    </source>
</evidence>
<feature type="transmembrane region" description="Helical" evidence="7">
    <location>
        <begin position="98"/>
        <end position="120"/>
    </location>
</feature>
<feature type="domain" description="Major facilitator superfamily (MFS) profile" evidence="8">
    <location>
        <begin position="14"/>
        <end position="408"/>
    </location>
</feature>
<keyword evidence="2" id="KW-0813">Transport</keyword>
<dbReference type="PROSITE" id="PS50850">
    <property type="entry name" value="MFS"/>
    <property type="match status" value="1"/>
</dbReference>
<sequence>MTIIAKKLIPNLPAFKSRNYRLFFSGQGLSLIGSWMTQVASIWLVYQLSTSPWLLGIVGFASQVPSVIFLPIAGVFVEKWNRHRVIIATQILSMIQSLTLAVLTLTGVINIWQLIFLSLFQGTVNAFDAPARQAFVSEIVEKRDDLANAIALNSAMFNGARLIGPAIAGIILATIGAGYCFLIDGLSYIAVIFALLAMKLKPHTVALNLKGNSLQRLKEGFVYTFSFPPIRAIILLLALVSFMGMQYTILAPIFATKILNGGPDALGFLMAASGIGALVGAVYLSMRKSVVGLGKIIAYSPTIMGIGLVAFGLSRVLWFSLLMMFVIGLGFILQFASSNTLLQTIVEDDKRARVLSIYTLAFFGVIPFGNLFAGGLANYIGAPNTVIISGIFCILGSLIFARQLPQLKPFVHPIYVRMGIIPQPKN</sequence>
<evidence type="ECO:0000256" key="1">
    <source>
        <dbReference type="ARBA" id="ARBA00004651"/>
    </source>
</evidence>
<evidence type="ECO:0000256" key="6">
    <source>
        <dbReference type="ARBA" id="ARBA00023136"/>
    </source>
</evidence>
<keyword evidence="6 7" id="KW-0472">Membrane</keyword>
<feature type="transmembrane region" description="Helical" evidence="7">
    <location>
        <begin position="296"/>
        <end position="313"/>
    </location>
</feature>
<dbReference type="InterPro" id="IPR020846">
    <property type="entry name" value="MFS_dom"/>
</dbReference>
<comment type="subcellular location">
    <subcellularLocation>
        <location evidence="1">Cell membrane</location>
        <topology evidence="1">Multi-pass membrane protein</topology>
    </subcellularLocation>
</comment>
<proteinExistence type="predicted"/>
<feature type="transmembrane region" description="Helical" evidence="7">
    <location>
        <begin position="221"/>
        <end position="245"/>
    </location>
</feature>
<feature type="transmembrane region" description="Helical" evidence="7">
    <location>
        <begin position="21"/>
        <end position="46"/>
    </location>
</feature>
<dbReference type="EMBL" id="MRCE01000011">
    <property type="protein sequence ID" value="OKH37652.1"/>
    <property type="molecule type" value="Genomic_DNA"/>
</dbReference>
<dbReference type="PANTHER" id="PTHR23513">
    <property type="entry name" value="INTEGRAL MEMBRANE EFFLUX PROTEIN-RELATED"/>
    <property type="match status" value="1"/>
</dbReference>
<evidence type="ECO:0000313" key="9">
    <source>
        <dbReference type="EMBL" id="OKH37652.1"/>
    </source>
</evidence>
<keyword evidence="5 7" id="KW-1133">Transmembrane helix</keyword>
<feature type="transmembrane region" description="Helical" evidence="7">
    <location>
        <begin position="319"/>
        <end position="342"/>
    </location>
</feature>
<dbReference type="PANTHER" id="PTHR23513:SF11">
    <property type="entry name" value="STAPHYLOFERRIN A TRANSPORTER"/>
    <property type="match status" value="1"/>
</dbReference>
<accession>A0A1U7IKG9</accession>
<keyword evidence="4 7" id="KW-0812">Transmembrane</keyword>
<evidence type="ECO:0000256" key="2">
    <source>
        <dbReference type="ARBA" id="ARBA00022448"/>
    </source>
</evidence>
<dbReference type="RefSeq" id="WP_073593939.1">
    <property type="nucleotide sequence ID" value="NZ_MRCE01000011.1"/>
</dbReference>
<evidence type="ECO:0000259" key="8">
    <source>
        <dbReference type="PROSITE" id="PS50850"/>
    </source>
</evidence>
<dbReference type="SUPFAM" id="SSF103473">
    <property type="entry name" value="MFS general substrate transporter"/>
    <property type="match status" value="1"/>
</dbReference>
<evidence type="ECO:0000256" key="7">
    <source>
        <dbReference type="SAM" id="Phobius"/>
    </source>
</evidence>